<dbReference type="AlphaFoldDB" id="A0A4R7D759"/>
<keyword evidence="2" id="KW-1185">Reference proteome</keyword>
<evidence type="ECO:0008006" key="3">
    <source>
        <dbReference type="Google" id="ProtNLM"/>
    </source>
</evidence>
<gene>
    <name evidence="1" type="ORF">B0I21_103326</name>
</gene>
<proteinExistence type="predicted"/>
<name>A0A4R7D759_9SPHI</name>
<comment type="caution">
    <text evidence="1">The sequence shown here is derived from an EMBL/GenBank/DDBJ whole genome shotgun (WGS) entry which is preliminary data.</text>
</comment>
<dbReference type="PROSITE" id="PS51257">
    <property type="entry name" value="PROKAR_LIPOPROTEIN"/>
    <property type="match status" value="1"/>
</dbReference>
<dbReference type="EMBL" id="SNZV01000003">
    <property type="protein sequence ID" value="TDS14826.1"/>
    <property type="molecule type" value="Genomic_DNA"/>
</dbReference>
<accession>A0A4R7D759</accession>
<evidence type="ECO:0000313" key="2">
    <source>
        <dbReference type="Proteomes" id="UP000294752"/>
    </source>
</evidence>
<protein>
    <recommendedName>
        <fullName evidence="3">Lipocalin-like protein</fullName>
    </recommendedName>
</protein>
<sequence length="140" mass="15927">MKAKNLKIQLILFPILLLVGTILSCSKEKVDETLVGVYILQKTGIVKEGIFIESDKNDENYEEIQSELTLLADKSFRIVSTVDGRSSVSIGTYNEQTMQFSMQDENGIHSSFDFYFDGQFLVIVTEENDFDSNVAYYLKK</sequence>
<organism evidence="1 2">
    <name type="scientific">Sphingobacterium paludis</name>
    <dbReference type="NCBI Taxonomy" id="1476465"/>
    <lineage>
        <taxon>Bacteria</taxon>
        <taxon>Pseudomonadati</taxon>
        <taxon>Bacteroidota</taxon>
        <taxon>Sphingobacteriia</taxon>
        <taxon>Sphingobacteriales</taxon>
        <taxon>Sphingobacteriaceae</taxon>
        <taxon>Sphingobacterium</taxon>
    </lineage>
</organism>
<dbReference type="Proteomes" id="UP000294752">
    <property type="component" value="Unassembled WGS sequence"/>
</dbReference>
<evidence type="ECO:0000313" key="1">
    <source>
        <dbReference type="EMBL" id="TDS14826.1"/>
    </source>
</evidence>
<reference evidence="1 2" key="1">
    <citation type="submission" date="2019-03" db="EMBL/GenBank/DDBJ databases">
        <title>Genomic Encyclopedia of Type Strains, Phase III (KMG-III): the genomes of soil and plant-associated and newly described type strains.</title>
        <authorList>
            <person name="Whitman W."/>
        </authorList>
    </citation>
    <scope>NUCLEOTIDE SEQUENCE [LARGE SCALE GENOMIC DNA]</scope>
    <source>
        <strain evidence="1 2">CGMCC 1.12801</strain>
    </source>
</reference>